<organism evidence="3 4">
    <name type="scientific">Allopusillimonas soli</name>
    <dbReference type="NCBI Taxonomy" id="659016"/>
    <lineage>
        <taxon>Bacteria</taxon>
        <taxon>Pseudomonadati</taxon>
        <taxon>Pseudomonadota</taxon>
        <taxon>Betaproteobacteria</taxon>
        <taxon>Burkholderiales</taxon>
        <taxon>Alcaligenaceae</taxon>
        <taxon>Allopusillimonas</taxon>
    </lineage>
</organism>
<dbReference type="InterPro" id="IPR018389">
    <property type="entry name" value="DctP_fam"/>
</dbReference>
<dbReference type="Pfam" id="PF03480">
    <property type="entry name" value="DctP"/>
    <property type="match status" value="1"/>
</dbReference>
<feature type="signal peptide" evidence="2">
    <location>
        <begin position="1"/>
        <end position="27"/>
    </location>
</feature>
<dbReference type="NCBIfam" id="NF037995">
    <property type="entry name" value="TRAP_S1"/>
    <property type="match status" value="1"/>
</dbReference>
<evidence type="ECO:0000256" key="1">
    <source>
        <dbReference type="ARBA" id="ARBA00022729"/>
    </source>
</evidence>
<feature type="chain" id="PRO_5032334082" evidence="2">
    <location>
        <begin position="28"/>
        <end position="348"/>
    </location>
</feature>
<dbReference type="AlphaFoldDB" id="A0A853FCH7"/>
<comment type="caution">
    <text evidence="3">The sequence shown here is derived from an EMBL/GenBank/DDBJ whole genome shotgun (WGS) entry which is preliminary data.</text>
</comment>
<dbReference type="PANTHER" id="PTHR33376:SF15">
    <property type="entry name" value="BLL6794 PROTEIN"/>
    <property type="match status" value="1"/>
</dbReference>
<dbReference type="EMBL" id="JACCEW010000003">
    <property type="protein sequence ID" value="NYT37362.1"/>
    <property type="molecule type" value="Genomic_DNA"/>
</dbReference>
<gene>
    <name evidence="3" type="primary">dctP</name>
    <name evidence="3" type="ORF">H0A68_10800</name>
</gene>
<keyword evidence="1 2" id="KW-0732">Signal</keyword>
<dbReference type="SUPFAM" id="SSF53850">
    <property type="entry name" value="Periplasmic binding protein-like II"/>
    <property type="match status" value="1"/>
</dbReference>
<keyword evidence="4" id="KW-1185">Reference proteome</keyword>
<evidence type="ECO:0000313" key="4">
    <source>
        <dbReference type="Proteomes" id="UP000580517"/>
    </source>
</evidence>
<dbReference type="Gene3D" id="3.40.190.170">
    <property type="entry name" value="Bacterial extracellular solute-binding protein, family 7"/>
    <property type="match status" value="1"/>
</dbReference>
<dbReference type="OrthoDB" id="6073716at2"/>
<name>A0A853FCH7_9BURK</name>
<dbReference type="RefSeq" id="WP_129969494.1">
    <property type="nucleotide sequence ID" value="NZ_JACCEW010000003.1"/>
</dbReference>
<sequence>MKRLARHPLFLAAAGALTLGLGTAAHAADDALTLRIADSLPNGSYIYKLATKPFMDEVEKRSNGQIKFKYFPGQQLGKAKDMLKLTQAGMTDIGYVGPSYVRDKMPLSSVFELPGAFSDDSCQGFTAFWNMTHDGGFLQKNEWDTNNVIPILSVITRHHIYVSNDKPIRTLDDLKGLKMRTSGGAMARTMQELGMVPVNVSAPETYESMSRGTIDGAFYPAQSAFDYGLTDLIKSGTETKHVAGAVLTYAVSKNTWRKLSPEQQKIIMDVGHEVSTTSCKGFDAAEQKAIDRMHELGIKTIKFDEADNKRVDEAFQRSSENWAKALDERGKAGSKALDAMRKAVAAVQ</sequence>
<dbReference type="PANTHER" id="PTHR33376">
    <property type="match status" value="1"/>
</dbReference>
<dbReference type="Proteomes" id="UP000580517">
    <property type="component" value="Unassembled WGS sequence"/>
</dbReference>
<protein>
    <submittedName>
        <fullName evidence="3">TRAP transporter substrate-binding protein DctP</fullName>
    </submittedName>
</protein>
<dbReference type="InterPro" id="IPR038404">
    <property type="entry name" value="TRAP_DctP_sf"/>
</dbReference>
<evidence type="ECO:0000256" key="2">
    <source>
        <dbReference type="SAM" id="SignalP"/>
    </source>
</evidence>
<proteinExistence type="predicted"/>
<dbReference type="GO" id="GO:0055085">
    <property type="term" value="P:transmembrane transport"/>
    <property type="evidence" value="ECO:0007669"/>
    <property type="project" value="InterPro"/>
</dbReference>
<reference evidence="3 4" key="1">
    <citation type="submission" date="2020-07" db="EMBL/GenBank/DDBJ databases">
        <title>Taxonomic revisions and descriptions of new bacterial species based on genomic comparisons in the high-G+C-content subgroup of the family Alcaligenaceae.</title>
        <authorList>
            <person name="Szabo A."/>
            <person name="Felfoldi T."/>
        </authorList>
    </citation>
    <scope>NUCLEOTIDE SEQUENCE [LARGE SCALE GENOMIC DNA]</scope>
    <source>
        <strain evidence="3 4">DSM 25264</strain>
    </source>
</reference>
<accession>A0A853FCH7</accession>
<dbReference type="CDD" id="cd13601">
    <property type="entry name" value="PBP2_TRAP_DctP1_3_4_like"/>
    <property type="match status" value="1"/>
</dbReference>
<evidence type="ECO:0000313" key="3">
    <source>
        <dbReference type="EMBL" id="NYT37362.1"/>
    </source>
</evidence>